<dbReference type="NCBIfam" id="NF000841">
    <property type="entry name" value="PRK00071.1-4"/>
    <property type="match status" value="1"/>
</dbReference>
<organism evidence="12 13">
    <name type="scientific">Virgibacillus kekensis</name>
    <dbReference type="NCBI Taxonomy" id="202261"/>
    <lineage>
        <taxon>Bacteria</taxon>
        <taxon>Bacillati</taxon>
        <taxon>Bacillota</taxon>
        <taxon>Bacilli</taxon>
        <taxon>Bacillales</taxon>
        <taxon>Bacillaceae</taxon>
        <taxon>Virgibacillus</taxon>
    </lineage>
</organism>
<dbReference type="PANTHER" id="PTHR39321:SF3">
    <property type="entry name" value="PHOSPHOPANTETHEINE ADENYLYLTRANSFERASE"/>
    <property type="match status" value="1"/>
</dbReference>
<evidence type="ECO:0000256" key="8">
    <source>
        <dbReference type="ARBA" id="ARBA00023027"/>
    </source>
</evidence>
<feature type="domain" description="Cytidyltransferase-like" evidence="11">
    <location>
        <begin position="6"/>
        <end position="161"/>
    </location>
</feature>
<comment type="function">
    <text evidence="1 10">Catalyzes the reversible adenylation of nicotinate mononucleotide (NaMN) to nicotinic acid adenine dinucleotide (NaAD).</text>
</comment>
<keyword evidence="13" id="KW-1185">Reference proteome</keyword>
<proteinExistence type="inferred from homology"/>
<gene>
    <name evidence="10" type="primary">nadD</name>
    <name evidence="12" type="ORF">ACFO3D_11760</name>
</gene>
<evidence type="ECO:0000313" key="12">
    <source>
        <dbReference type="EMBL" id="MFC4558882.1"/>
    </source>
</evidence>
<accession>A0ABV9DKG8</accession>
<dbReference type="InterPro" id="IPR004821">
    <property type="entry name" value="Cyt_trans-like"/>
</dbReference>
<dbReference type="PANTHER" id="PTHR39321">
    <property type="entry name" value="NICOTINATE-NUCLEOTIDE ADENYLYLTRANSFERASE-RELATED"/>
    <property type="match status" value="1"/>
</dbReference>
<dbReference type="Pfam" id="PF01467">
    <property type="entry name" value="CTP_transf_like"/>
    <property type="match status" value="1"/>
</dbReference>
<dbReference type="NCBIfam" id="TIGR00125">
    <property type="entry name" value="cyt_tran_rel"/>
    <property type="match status" value="1"/>
</dbReference>
<name>A0ABV9DKG8_9BACI</name>
<evidence type="ECO:0000256" key="10">
    <source>
        <dbReference type="HAMAP-Rule" id="MF_00244"/>
    </source>
</evidence>
<comment type="caution">
    <text evidence="12">The sequence shown here is derived from an EMBL/GenBank/DDBJ whole genome shotgun (WGS) entry which is preliminary data.</text>
</comment>
<evidence type="ECO:0000256" key="3">
    <source>
        <dbReference type="ARBA" id="ARBA00022642"/>
    </source>
</evidence>
<sequence length="187" mass="21599">MKQIGLLGGTFDPPHLGHLIIAEEVRANLGLDEIWFIPSQEPPHKQKATTDAVDRAEMVRYAISTNEYFKLNPIEIERPGKSFTIDTIRQLRDENPNTDFYFIIGADMVEYLPKWKDIEELTELVKFVGVERQGYKVKSEYPVIKVQIPTIEVSSTAIRERLQNGISVKYQVPEPVETYIKEKDLYE</sequence>
<evidence type="ECO:0000256" key="4">
    <source>
        <dbReference type="ARBA" id="ARBA00022679"/>
    </source>
</evidence>
<keyword evidence="6 10" id="KW-0547">Nucleotide-binding</keyword>
<comment type="pathway">
    <text evidence="2 10">Cofactor biosynthesis; NAD(+) biosynthesis; deamido-NAD(+) from nicotinate D-ribonucleotide: step 1/1.</text>
</comment>
<dbReference type="GO" id="GO:0004515">
    <property type="term" value="F:nicotinate-nucleotide adenylyltransferase activity"/>
    <property type="evidence" value="ECO:0007669"/>
    <property type="project" value="UniProtKB-EC"/>
</dbReference>
<dbReference type="SUPFAM" id="SSF52374">
    <property type="entry name" value="Nucleotidylyl transferase"/>
    <property type="match status" value="1"/>
</dbReference>
<evidence type="ECO:0000313" key="13">
    <source>
        <dbReference type="Proteomes" id="UP001595989"/>
    </source>
</evidence>
<dbReference type="NCBIfam" id="NF000840">
    <property type="entry name" value="PRK00071.1-3"/>
    <property type="match status" value="1"/>
</dbReference>
<dbReference type="EMBL" id="JBHSFU010000006">
    <property type="protein sequence ID" value="MFC4558882.1"/>
    <property type="molecule type" value="Genomic_DNA"/>
</dbReference>
<dbReference type="Gene3D" id="3.40.50.620">
    <property type="entry name" value="HUPs"/>
    <property type="match status" value="1"/>
</dbReference>
<protein>
    <recommendedName>
        <fullName evidence="10">Probable nicotinate-nucleotide adenylyltransferase</fullName>
        <ecNumber evidence="10">2.7.7.18</ecNumber>
    </recommendedName>
    <alternativeName>
        <fullName evidence="10">Deamido-NAD(+) diphosphorylase</fullName>
    </alternativeName>
    <alternativeName>
        <fullName evidence="10">Deamido-NAD(+) pyrophosphorylase</fullName>
    </alternativeName>
    <alternativeName>
        <fullName evidence="10">Nicotinate mononucleotide adenylyltransferase</fullName>
        <shortName evidence="10">NaMN adenylyltransferase</shortName>
    </alternativeName>
</protein>
<dbReference type="InterPro" id="IPR005248">
    <property type="entry name" value="NadD/NMNAT"/>
</dbReference>
<evidence type="ECO:0000256" key="7">
    <source>
        <dbReference type="ARBA" id="ARBA00022840"/>
    </source>
</evidence>
<keyword evidence="5 10" id="KW-0548">Nucleotidyltransferase</keyword>
<dbReference type="CDD" id="cd02165">
    <property type="entry name" value="NMNAT"/>
    <property type="match status" value="1"/>
</dbReference>
<evidence type="ECO:0000256" key="6">
    <source>
        <dbReference type="ARBA" id="ARBA00022741"/>
    </source>
</evidence>
<keyword evidence="7 10" id="KW-0067">ATP-binding</keyword>
<dbReference type="RefSeq" id="WP_390296174.1">
    <property type="nucleotide sequence ID" value="NZ_JBHSFU010000006.1"/>
</dbReference>
<dbReference type="NCBIfam" id="TIGR00482">
    <property type="entry name" value="nicotinate (nicotinamide) nucleotide adenylyltransferase"/>
    <property type="match status" value="1"/>
</dbReference>
<keyword evidence="3 10" id="KW-0662">Pyridine nucleotide biosynthesis</keyword>
<comment type="catalytic activity">
    <reaction evidence="9 10">
        <text>nicotinate beta-D-ribonucleotide + ATP + H(+) = deamido-NAD(+) + diphosphate</text>
        <dbReference type="Rhea" id="RHEA:22860"/>
        <dbReference type="ChEBI" id="CHEBI:15378"/>
        <dbReference type="ChEBI" id="CHEBI:30616"/>
        <dbReference type="ChEBI" id="CHEBI:33019"/>
        <dbReference type="ChEBI" id="CHEBI:57502"/>
        <dbReference type="ChEBI" id="CHEBI:58437"/>
        <dbReference type="EC" id="2.7.7.18"/>
    </reaction>
</comment>
<dbReference type="Proteomes" id="UP001595989">
    <property type="component" value="Unassembled WGS sequence"/>
</dbReference>
<evidence type="ECO:0000256" key="5">
    <source>
        <dbReference type="ARBA" id="ARBA00022695"/>
    </source>
</evidence>
<evidence type="ECO:0000259" key="11">
    <source>
        <dbReference type="Pfam" id="PF01467"/>
    </source>
</evidence>
<evidence type="ECO:0000256" key="9">
    <source>
        <dbReference type="ARBA" id="ARBA00048721"/>
    </source>
</evidence>
<evidence type="ECO:0000256" key="1">
    <source>
        <dbReference type="ARBA" id="ARBA00002324"/>
    </source>
</evidence>
<evidence type="ECO:0000256" key="2">
    <source>
        <dbReference type="ARBA" id="ARBA00005019"/>
    </source>
</evidence>
<keyword evidence="4 10" id="KW-0808">Transferase</keyword>
<dbReference type="HAMAP" id="MF_00244">
    <property type="entry name" value="NaMN_adenylyltr"/>
    <property type="match status" value="1"/>
</dbReference>
<reference evidence="13" key="1">
    <citation type="journal article" date="2019" name="Int. J. Syst. Evol. Microbiol.">
        <title>The Global Catalogue of Microorganisms (GCM) 10K type strain sequencing project: providing services to taxonomists for standard genome sequencing and annotation.</title>
        <authorList>
            <consortium name="The Broad Institute Genomics Platform"/>
            <consortium name="The Broad Institute Genome Sequencing Center for Infectious Disease"/>
            <person name="Wu L."/>
            <person name="Ma J."/>
        </authorList>
    </citation>
    <scope>NUCLEOTIDE SEQUENCE [LARGE SCALE GENOMIC DNA]</scope>
    <source>
        <strain evidence="13">CGMCC 4.7426</strain>
    </source>
</reference>
<dbReference type="InterPro" id="IPR014729">
    <property type="entry name" value="Rossmann-like_a/b/a_fold"/>
</dbReference>
<comment type="similarity">
    <text evidence="10">Belongs to the NadD family.</text>
</comment>
<dbReference type="EC" id="2.7.7.18" evidence="10"/>
<keyword evidence="8 10" id="KW-0520">NAD</keyword>